<dbReference type="InterPro" id="IPR017930">
    <property type="entry name" value="Myb_dom"/>
</dbReference>
<keyword evidence="2" id="KW-0677">Repeat</keyword>
<evidence type="ECO:0000256" key="4">
    <source>
        <dbReference type="ARBA" id="ARBA00023125"/>
    </source>
</evidence>
<dbReference type="CDD" id="cd00167">
    <property type="entry name" value="SANT"/>
    <property type="match status" value="2"/>
</dbReference>
<dbReference type="InterPro" id="IPR009057">
    <property type="entry name" value="Homeodomain-like_sf"/>
</dbReference>
<dbReference type="AlphaFoldDB" id="A0A6J1BY36"/>
<protein>
    <submittedName>
        <fullName evidence="10">Transcription factor RAX3</fullName>
    </submittedName>
</protein>
<feature type="domain" description="HTH myb-type" evidence="8">
    <location>
        <begin position="9"/>
        <end position="62"/>
    </location>
</feature>
<evidence type="ECO:0000259" key="7">
    <source>
        <dbReference type="PROSITE" id="PS50090"/>
    </source>
</evidence>
<evidence type="ECO:0000256" key="1">
    <source>
        <dbReference type="ARBA" id="ARBA00004123"/>
    </source>
</evidence>
<keyword evidence="4" id="KW-0238">DNA-binding</keyword>
<dbReference type="SUPFAM" id="SSF46689">
    <property type="entry name" value="Homeodomain-like"/>
    <property type="match status" value="1"/>
</dbReference>
<reference evidence="10" key="1">
    <citation type="submission" date="2025-08" db="UniProtKB">
        <authorList>
            <consortium name="RefSeq"/>
        </authorList>
    </citation>
    <scope>IDENTIFICATION</scope>
    <source>
        <strain evidence="10">OHB3-1</strain>
    </source>
</reference>
<keyword evidence="9" id="KW-1185">Reference proteome</keyword>
<keyword evidence="3" id="KW-0805">Transcription regulation</keyword>
<proteinExistence type="predicted"/>
<dbReference type="Proteomes" id="UP000504603">
    <property type="component" value="Unplaced"/>
</dbReference>
<feature type="domain" description="Myb-like" evidence="7">
    <location>
        <begin position="9"/>
        <end position="62"/>
    </location>
</feature>
<accession>A0A6J1BY36</accession>
<feature type="domain" description="HTH myb-type" evidence="8">
    <location>
        <begin position="63"/>
        <end position="117"/>
    </location>
</feature>
<dbReference type="Gene3D" id="1.10.10.60">
    <property type="entry name" value="Homeodomain-like"/>
    <property type="match status" value="2"/>
</dbReference>
<dbReference type="KEGG" id="mcha:111005778"/>
<dbReference type="GeneID" id="111005778"/>
<dbReference type="PROSITE" id="PS50090">
    <property type="entry name" value="MYB_LIKE"/>
    <property type="match status" value="2"/>
</dbReference>
<organism evidence="9 10">
    <name type="scientific">Momordica charantia</name>
    <name type="common">Bitter gourd</name>
    <name type="synonym">Balsam pear</name>
    <dbReference type="NCBI Taxonomy" id="3673"/>
    <lineage>
        <taxon>Eukaryota</taxon>
        <taxon>Viridiplantae</taxon>
        <taxon>Streptophyta</taxon>
        <taxon>Embryophyta</taxon>
        <taxon>Tracheophyta</taxon>
        <taxon>Spermatophyta</taxon>
        <taxon>Magnoliopsida</taxon>
        <taxon>eudicotyledons</taxon>
        <taxon>Gunneridae</taxon>
        <taxon>Pentapetalae</taxon>
        <taxon>rosids</taxon>
        <taxon>fabids</taxon>
        <taxon>Cucurbitales</taxon>
        <taxon>Cucurbitaceae</taxon>
        <taxon>Momordiceae</taxon>
        <taxon>Momordica</taxon>
    </lineage>
</organism>
<dbReference type="FunFam" id="1.10.10.60:FF:000283">
    <property type="entry name" value="Transcription factor RAX3"/>
    <property type="match status" value="1"/>
</dbReference>
<sequence length="316" mass="35356">MGRAPCCDKANVKKGPWSPEEDAKLKAYIEQYGTGGNWIALPQKIGLKRCGKSCRLRWLNYLRPNIRHGGFSEEEDNIICSLYISIGSRWSIIAAQLPGRTDNDIKNYWNTRLKKKLLGKQQKEQQALARRFHTIKQETLKRSDGDKNFNIVAVPEVSMMNQQTPYFAVPNSSGQDLRDLVMKMVNPVEISQTTTQDPLFFESSNFVQFSSENMQFGVNNFHQDPSAAMFHGGGEFGDPLQNLDGLVEDFYGMENNNNNNMMGGGSVGSSSVESTSLGEMSSLVYPLVSSSDFEPSLAQNNNVAAFAQSRHHYCLQ</sequence>
<dbReference type="OrthoDB" id="2143914at2759"/>
<gene>
    <name evidence="10" type="primary">LOC111005778</name>
</gene>
<dbReference type="PANTHER" id="PTHR48000:SF67">
    <property type="entry name" value="MYB-LIKE DNA-BINDING DOMAIN CONTAINING PROTEIN, EXPRESSED"/>
    <property type="match status" value="1"/>
</dbReference>
<name>A0A6J1BY36_MOMCH</name>
<evidence type="ECO:0000256" key="2">
    <source>
        <dbReference type="ARBA" id="ARBA00022737"/>
    </source>
</evidence>
<evidence type="ECO:0000259" key="8">
    <source>
        <dbReference type="PROSITE" id="PS51294"/>
    </source>
</evidence>
<feature type="domain" description="Myb-like" evidence="7">
    <location>
        <begin position="63"/>
        <end position="113"/>
    </location>
</feature>
<dbReference type="GO" id="GO:0005634">
    <property type="term" value="C:nucleus"/>
    <property type="evidence" value="ECO:0007669"/>
    <property type="project" value="UniProtKB-SubCell"/>
</dbReference>
<dbReference type="InterPro" id="IPR001005">
    <property type="entry name" value="SANT/Myb"/>
</dbReference>
<evidence type="ECO:0000256" key="3">
    <source>
        <dbReference type="ARBA" id="ARBA00023015"/>
    </source>
</evidence>
<evidence type="ECO:0000313" key="10">
    <source>
        <dbReference type="RefSeq" id="XP_022133098.1"/>
    </source>
</evidence>
<evidence type="ECO:0000313" key="9">
    <source>
        <dbReference type="Proteomes" id="UP000504603"/>
    </source>
</evidence>
<keyword evidence="6" id="KW-0539">Nucleus</keyword>
<dbReference type="PANTHER" id="PTHR48000">
    <property type="entry name" value="OS09G0431300 PROTEIN"/>
    <property type="match status" value="1"/>
</dbReference>
<dbReference type="Pfam" id="PF00249">
    <property type="entry name" value="Myb_DNA-binding"/>
    <property type="match status" value="2"/>
</dbReference>
<dbReference type="SMART" id="SM00717">
    <property type="entry name" value="SANT"/>
    <property type="match status" value="2"/>
</dbReference>
<evidence type="ECO:0000256" key="6">
    <source>
        <dbReference type="ARBA" id="ARBA00023242"/>
    </source>
</evidence>
<dbReference type="FunFam" id="1.10.10.60:FF:000015">
    <property type="entry name" value="Transcription factor RAX3"/>
    <property type="match status" value="1"/>
</dbReference>
<dbReference type="GO" id="GO:0003677">
    <property type="term" value="F:DNA binding"/>
    <property type="evidence" value="ECO:0007669"/>
    <property type="project" value="UniProtKB-KW"/>
</dbReference>
<comment type="subcellular location">
    <subcellularLocation>
        <location evidence="1">Nucleus</location>
    </subcellularLocation>
</comment>
<keyword evidence="5" id="KW-0804">Transcription</keyword>
<dbReference type="PROSITE" id="PS51294">
    <property type="entry name" value="HTH_MYB"/>
    <property type="match status" value="2"/>
</dbReference>
<evidence type="ECO:0000256" key="5">
    <source>
        <dbReference type="ARBA" id="ARBA00023163"/>
    </source>
</evidence>
<dbReference type="RefSeq" id="XP_022133098.1">
    <property type="nucleotide sequence ID" value="XM_022277406.1"/>
</dbReference>